<dbReference type="InterPro" id="IPR035914">
    <property type="entry name" value="Sperma_CUB_dom_sf"/>
</dbReference>
<name>A0ABR0AKK5_9CRUS</name>
<feature type="chain" id="PRO_5046026139" description="CUB domain-containing protein" evidence="1">
    <location>
        <begin position="28"/>
        <end position="136"/>
    </location>
</feature>
<comment type="caution">
    <text evidence="2">The sequence shown here is derived from an EMBL/GenBank/DDBJ whole genome shotgun (WGS) entry which is preliminary data.</text>
</comment>
<protein>
    <recommendedName>
        <fullName evidence="4">CUB domain-containing protein</fullName>
    </recommendedName>
</protein>
<keyword evidence="1" id="KW-0732">Signal</keyword>
<reference evidence="2 3" key="1">
    <citation type="journal article" date="2023" name="Nucleic Acids Res.">
        <title>The hologenome of Daphnia magna reveals possible DNA methylation and microbiome-mediated evolution of the host genome.</title>
        <authorList>
            <person name="Chaturvedi A."/>
            <person name="Li X."/>
            <person name="Dhandapani V."/>
            <person name="Marshall H."/>
            <person name="Kissane S."/>
            <person name="Cuenca-Cambronero M."/>
            <person name="Asole G."/>
            <person name="Calvet F."/>
            <person name="Ruiz-Romero M."/>
            <person name="Marangio P."/>
            <person name="Guigo R."/>
            <person name="Rago D."/>
            <person name="Mirbahai L."/>
            <person name="Eastwood N."/>
            <person name="Colbourne J.K."/>
            <person name="Zhou J."/>
            <person name="Mallon E."/>
            <person name="Orsini L."/>
        </authorList>
    </citation>
    <scope>NUCLEOTIDE SEQUENCE [LARGE SCALE GENOMIC DNA]</scope>
    <source>
        <strain evidence="2">LRV0_1</strain>
    </source>
</reference>
<accession>A0ABR0AKK5</accession>
<dbReference type="SUPFAM" id="SSF49854">
    <property type="entry name" value="Spermadhesin, CUB domain"/>
    <property type="match status" value="1"/>
</dbReference>
<feature type="signal peptide" evidence="1">
    <location>
        <begin position="1"/>
        <end position="27"/>
    </location>
</feature>
<dbReference type="Proteomes" id="UP001234178">
    <property type="component" value="Unassembled WGS sequence"/>
</dbReference>
<gene>
    <name evidence="2" type="ORF">OUZ56_014706</name>
</gene>
<proteinExistence type="predicted"/>
<evidence type="ECO:0008006" key="4">
    <source>
        <dbReference type="Google" id="ProtNLM"/>
    </source>
</evidence>
<organism evidence="2 3">
    <name type="scientific">Daphnia magna</name>
    <dbReference type="NCBI Taxonomy" id="35525"/>
    <lineage>
        <taxon>Eukaryota</taxon>
        <taxon>Metazoa</taxon>
        <taxon>Ecdysozoa</taxon>
        <taxon>Arthropoda</taxon>
        <taxon>Crustacea</taxon>
        <taxon>Branchiopoda</taxon>
        <taxon>Diplostraca</taxon>
        <taxon>Cladocera</taxon>
        <taxon>Anomopoda</taxon>
        <taxon>Daphniidae</taxon>
        <taxon>Daphnia</taxon>
    </lineage>
</organism>
<evidence type="ECO:0000256" key="1">
    <source>
        <dbReference type="SAM" id="SignalP"/>
    </source>
</evidence>
<sequence>MACKMVNFNPIFLILVSTLLCSSHGNAIESHLCGRVLVENAIAIEAPVHENCHWDIQTQENRILVITALNGNLKDAQEFLTIHDGSCKDSPILLVENQKNPRASDLKRRQLQIYSSKFKRQSIVHLIWERKANADE</sequence>
<evidence type="ECO:0000313" key="2">
    <source>
        <dbReference type="EMBL" id="KAK4025653.1"/>
    </source>
</evidence>
<keyword evidence="3" id="KW-1185">Reference proteome</keyword>
<evidence type="ECO:0000313" key="3">
    <source>
        <dbReference type="Proteomes" id="UP001234178"/>
    </source>
</evidence>
<dbReference type="EMBL" id="JAOYFB010000038">
    <property type="protein sequence ID" value="KAK4025653.1"/>
    <property type="molecule type" value="Genomic_DNA"/>
</dbReference>
<dbReference type="Gene3D" id="2.60.120.290">
    <property type="entry name" value="Spermadhesin, CUB domain"/>
    <property type="match status" value="1"/>
</dbReference>